<keyword evidence="1" id="KW-1185">Reference proteome</keyword>
<dbReference type="AlphaFoldDB" id="A0A915JEA1"/>
<sequence length="92" mass="10875">MVDKERFHSIKSPLEENFYIALNCQFQVQIDYKSLLYSRGTHSTVRISEKLNSRNFSQVFCTCSIQGEKEQNRTSLSRRLERHKGTFSIRNL</sequence>
<proteinExistence type="predicted"/>
<reference evidence="2" key="1">
    <citation type="submission" date="2022-11" db="UniProtKB">
        <authorList>
            <consortium name="WormBaseParasite"/>
        </authorList>
    </citation>
    <scope>IDENTIFICATION</scope>
</reference>
<organism evidence="1 2">
    <name type="scientific">Romanomermis culicivorax</name>
    <name type="common">Nematode worm</name>
    <dbReference type="NCBI Taxonomy" id="13658"/>
    <lineage>
        <taxon>Eukaryota</taxon>
        <taxon>Metazoa</taxon>
        <taxon>Ecdysozoa</taxon>
        <taxon>Nematoda</taxon>
        <taxon>Enoplea</taxon>
        <taxon>Dorylaimia</taxon>
        <taxon>Mermithida</taxon>
        <taxon>Mermithoidea</taxon>
        <taxon>Mermithidae</taxon>
        <taxon>Romanomermis</taxon>
    </lineage>
</organism>
<accession>A0A915JEA1</accession>
<evidence type="ECO:0000313" key="1">
    <source>
        <dbReference type="Proteomes" id="UP000887565"/>
    </source>
</evidence>
<dbReference type="Proteomes" id="UP000887565">
    <property type="component" value="Unplaced"/>
</dbReference>
<name>A0A915JEA1_ROMCU</name>
<dbReference type="WBParaSite" id="nRc.2.0.1.t24502-RA">
    <property type="protein sequence ID" value="nRc.2.0.1.t24502-RA"/>
    <property type="gene ID" value="nRc.2.0.1.g24502"/>
</dbReference>
<evidence type="ECO:0000313" key="2">
    <source>
        <dbReference type="WBParaSite" id="nRc.2.0.1.t24502-RA"/>
    </source>
</evidence>
<protein>
    <submittedName>
        <fullName evidence="2">Ovule protein</fullName>
    </submittedName>
</protein>